<feature type="region of interest" description="Disordered" evidence="2">
    <location>
        <begin position="56"/>
        <end position="120"/>
    </location>
</feature>
<feature type="chain" id="PRO_5047530608" evidence="3">
    <location>
        <begin position="28"/>
        <end position="348"/>
    </location>
</feature>
<dbReference type="RefSeq" id="WP_270677716.1">
    <property type="nucleotide sequence ID" value="NZ_JAQFWP010000016.1"/>
</dbReference>
<sequence>MGAPLRSMFLVAVAAALVASAAPTAAAQEAAPEAAAVASENVAVQGDISAHWTEERMRAAEPMAPPERSSAQKRPTPPPEDVLPALTGEGAPPADGARPAPDGIAPLQGSTAQRWGNQGSMPALTMGQLYFDDENGDPARCSGSVINTDNRNTVWTAGHCLHAGGTGGDGWHSAFMFVPDADNGREPHGRWEWRRAVTVKGWTEDRDHEYDLGAVRFNPQPQRGDMQDVTGAQGYRFNYGQEFDNVHHFGFPANGYERDDFTGEDLWYCTGPTEDAGWFTEELVHQCDMAQGASGGPWLDDLQTGRGWGYIVGLNSNSEKDADGDPVDLDVYSPNHGDAAINVYNDIS</sequence>
<protein>
    <submittedName>
        <fullName evidence="5">Trypsin-like serine protease</fullName>
        <ecNumber evidence="5">3.4.21.-</ecNumber>
    </submittedName>
</protein>
<evidence type="ECO:0000256" key="1">
    <source>
        <dbReference type="ARBA" id="ARBA00022729"/>
    </source>
</evidence>
<proteinExistence type="predicted"/>
<dbReference type="InterPro" id="IPR043504">
    <property type="entry name" value="Peptidase_S1_PA_chymotrypsin"/>
</dbReference>
<dbReference type="PANTHER" id="PTHR15462">
    <property type="entry name" value="SERINE PROTEASE"/>
    <property type="match status" value="1"/>
</dbReference>
<dbReference type="EMBL" id="JAQFWP010000016">
    <property type="protein sequence ID" value="MDA2805068.1"/>
    <property type="molecule type" value="Genomic_DNA"/>
</dbReference>
<dbReference type="InterPro" id="IPR050966">
    <property type="entry name" value="Glutamyl_endopeptidase"/>
</dbReference>
<dbReference type="PANTHER" id="PTHR15462:SF19">
    <property type="entry name" value="PEPTIDASE S1 DOMAIN-CONTAINING PROTEIN"/>
    <property type="match status" value="1"/>
</dbReference>
<dbReference type="GO" id="GO:0016787">
    <property type="term" value="F:hydrolase activity"/>
    <property type="evidence" value="ECO:0007669"/>
    <property type="project" value="UniProtKB-KW"/>
</dbReference>
<keyword evidence="5" id="KW-0378">Hydrolase</keyword>
<feature type="domain" description="Peptidase S1" evidence="4">
    <location>
        <begin position="134"/>
        <end position="326"/>
    </location>
</feature>
<dbReference type="Proteomes" id="UP001165685">
    <property type="component" value="Unassembled WGS sequence"/>
</dbReference>
<reference evidence="5" key="1">
    <citation type="submission" date="2023-01" db="EMBL/GenBank/DDBJ databases">
        <title>Draft genome sequence of Nocardiopsis sp. LSu2-4 isolated from halophytes.</title>
        <authorList>
            <person name="Duangmal K."/>
            <person name="Chantavorakit T."/>
        </authorList>
    </citation>
    <scope>NUCLEOTIDE SEQUENCE</scope>
    <source>
        <strain evidence="5">LSu2-4</strain>
    </source>
</reference>
<feature type="signal peptide" evidence="3">
    <location>
        <begin position="1"/>
        <end position="27"/>
    </location>
</feature>
<dbReference type="Pfam" id="PF00089">
    <property type="entry name" value="Trypsin"/>
    <property type="match status" value="1"/>
</dbReference>
<dbReference type="SUPFAM" id="SSF50494">
    <property type="entry name" value="Trypsin-like serine proteases"/>
    <property type="match status" value="1"/>
</dbReference>
<evidence type="ECO:0000256" key="2">
    <source>
        <dbReference type="SAM" id="MobiDB-lite"/>
    </source>
</evidence>
<keyword evidence="6" id="KW-1185">Reference proteome</keyword>
<dbReference type="InterPro" id="IPR001254">
    <property type="entry name" value="Trypsin_dom"/>
</dbReference>
<dbReference type="InterPro" id="IPR009003">
    <property type="entry name" value="Peptidase_S1_PA"/>
</dbReference>
<feature type="compositionally biased region" description="Low complexity" evidence="2">
    <location>
        <begin position="88"/>
        <end position="106"/>
    </location>
</feature>
<feature type="compositionally biased region" description="Polar residues" evidence="2">
    <location>
        <begin position="108"/>
        <end position="120"/>
    </location>
</feature>
<gene>
    <name evidence="5" type="ORF">O4U47_11130</name>
</gene>
<comment type="caution">
    <text evidence="5">The sequence shown here is derived from an EMBL/GenBank/DDBJ whole genome shotgun (WGS) entry which is preliminary data.</text>
</comment>
<keyword evidence="1 3" id="KW-0732">Signal</keyword>
<organism evidence="5 6">
    <name type="scientific">Nocardiopsis suaedae</name>
    <dbReference type="NCBI Taxonomy" id="3018444"/>
    <lineage>
        <taxon>Bacteria</taxon>
        <taxon>Bacillati</taxon>
        <taxon>Actinomycetota</taxon>
        <taxon>Actinomycetes</taxon>
        <taxon>Streptosporangiales</taxon>
        <taxon>Nocardiopsidaceae</taxon>
        <taxon>Nocardiopsis</taxon>
    </lineage>
</organism>
<name>A0ABT4TK36_9ACTN</name>
<evidence type="ECO:0000313" key="5">
    <source>
        <dbReference type="EMBL" id="MDA2805068.1"/>
    </source>
</evidence>
<evidence type="ECO:0000259" key="4">
    <source>
        <dbReference type="Pfam" id="PF00089"/>
    </source>
</evidence>
<evidence type="ECO:0000256" key="3">
    <source>
        <dbReference type="SAM" id="SignalP"/>
    </source>
</evidence>
<dbReference type="Gene3D" id="2.40.10.10">
    <property type="entry name" value="Trypsin-like serine proteases"/>
    <property type="match status" value="2"/>
</dbReference>
<evidence type="ECO:0000313" key="6">
    <source>
        <dbReference type="Proteomes" id="UP001165685"/>
    </source>
</evidence>
<dbReference type="EC" id="3.4.21.-" evidence="5"/>
<accession>A0ABT4TK36</accession>